<dbReference type="PANTHER" id="PTHR45339">
    <property type="entry name" value="HYBRID SIGNAL TRANSDUCTION HISTIDINE KINASE J"/>
    <property type="match status" value="1"/>
</dbReference>
<dbReference type="Proteomes" id="UP001595530">
    <property type="component" value="Unassembled WGS sequence"/>
</dbReference>
<keyword evidence="18" id="KW-1185">Reference proteome</keyword>
<feature type="modified residue" description="4-aspartylphosphate" evidence="9">
    <location>
        <position position="709"/>
    </location>
</feature>
<evidence type="ECO:0000256" key="10">
    <source>
        <dbReference type="SAM" id="Phobius"/>
    </source>
</evidence>
<dbReference type="EC" id="2.7.13.3" evidence="3"/>
<dbReference type="InterPro" id="IPR003660">
    <property type="entry name" value="HAMP_dom"/>
</dbReference>
<evidence type="ECO:0000313" key="18">
    <source>
        <dbReference type="Proteomes" id="UP001595530"/>
    </source>
</evidence>
<dbReference type="PROSITE" id="PS50894">
    <property type="entry name" value="HPT"/>
    <property type="match status" value="1"/>
</dbReference>
<dbReference type="Gene3D" id="3.30.70.270">
    <property type="match status" value="1"/>
</dbReference>
<evidence type="ECO:0000256" key="1">
    <source>
        <dbReference type="ARBA" id="ARBA00000085"/>
    </source>
</evidence>
<dbReference type="Gene3D" id="1.10.287.130">
    <property type="match status" value="1"/>
</dbReference>
<dbReference type="InterPro" id="IPR019247">
    <property type="entry name" value="Histidine_kinase_BarA_N"/>
</dbReference>
<dbReference type="PROSITE" id="PS50109">
    <property type="entry name" value="HIS_KIN"/>
    <property type="match status" value="1"/>
</dbReference>
<dbReference type="SUPFAM" id="SSF141868">
    <property type="entry name" value="EAL domain-like"/>
    <property type="match status" value="1"/>
</dbReference>
<dbReference type="InterPro" id="IPR003594">
    <property type="entry name" value="HATPase_dom"/>
</dbReference>
<dbReference type="PROSITE" id="PS50887">
    <property type="entry name" value="GGDEF"/>
    <property type="match status" value="1"/>
</dbReference>
<dbReference type="InterPro" id="IPR001789">
    <property type="entry name" value="Sig_transdc_resp-reg_receiver"/>
</dbReference>
<evidence type="ECO:0000256" key="3">
    <source>
        <dbReference type="ARBA" id="ARBA00012438"/>
    </source>
</evidence>
<dbReference type="Gene3D" id="3.20.20.450">
    <property type="entry name" value="EAL domain"/>
    <property type="match status" value="1"/>
</dbReference>
<evidence type="ECO:0000313" key="17">
    <source>
        <dbReference type="EMBL" id="MFC3109336.1"/>
    </source>
</evidence>
<dbReference type="Pfam" id="PF02518">
    <property type="entry name" value="HATPase_c"/>
    <property type="match status" value="1"/>
</dbReference>
<dbReference type="InterPro" id="IPR036890">
    <property type="entry name" value="HATPase_C_sf"/>
</dbReference>
<accession>A0ABV7F6L5</accession>
<comment type="catalytic activity">
    <reaction evidence="1">
        <text>ATP + protein L-histidine = ADP + protein N-phospho-L-histidine.</text>
        <dbReference type="EC" id="2.7.13.3"/>
    </reaction>
</comment>
<dbReference type="SUPFAM" id="SSF47226">
    <property type="entry name" value="Histidine-containing phosphotransfer domain, HPT domain"/>
    <property type="match status" value="1"/>
</dbReference>
<dbReference type="Pfam" id="PF09984">
    <property type="entry name" value="sCache_4"/>
    <property type="match status" value="1"/>
</dbReference>
<organism evidence="17 18">
    <name type="scientific">Undibacterium arcticum</name>
    <dbReference type="NCBI Taxonomy" id="1762892"/>
    <lineage>
        <taxon>Bacteria</taxon>
        <taxon>Pseudomonadati</taxon>
        <taxon>Pseudomonadota</taxon>
        <taxon>Betaproteobacteria</taxon>
        <taxon>Burkholderiales</taxon>
        <taxon>Oxalobacteraceae</taxon>
        <taxon>Undibacterium</taxon>
    </lineage>
</organism>
<evidence type="ECO:0000259" key="11">
    <source>
        <dbReference type="PROSITE" id="PS50109"/>
    </source>
</evidence>
<dbReference type="InterPro" id="IPR008207">
    <property type="entry name" value="Sig_transdc_His_kin_Hpt_dom"/>
</dbReference>
<feature type="domain" description="HPt" evidence="16">
    <location>
        <begin position="814"/>
        <end position="907"/>
    </location>
</feature>
<dbReference type="SUPFAM" id="SSF47384">
    <property type="entry name" value="Homodimeric domain of signal transducing histidine kinase"/>
    <property type="match status" value="1"/>
</dbReference>
<dbReference type="InterPro" id="IPR004358">
    <property type="entry name" value="Sig_transdc_His_kin-like_C"/>
</dbReference>
<evidence type="ECO:0000256" key="7">
    <source>
        <dbReference type="ARBA" id="ARBA00023012"/>
    </source>
</evidence>
<dbReference type="SUPFAM" id="SSF52172">
    <property type="entry name" value="CheY-like"/>
    <property type="match status" value="3"/>
</dbReference>
<dbReference type="PROSITE" id="PS50883">
    <property type="entry name" value="EAL"/>
    <property type="match status" value="1"/>
</dbReference>
<dbReference type="SMART" id="SM00304">
    <property type="entry name" value="HAMP"/>
    <property type="match status" value="1"/>
</dbReference>
<keyword evidence="10" id="KW-1133">Transmembrane helix</keyword>
<dbReference type="RefSeq" id="WP_390331944.1">
    <property type="nucleotide sequence ID" value="NZ_JBHRTP010000048.1"/>
</dbReference>
<evidence type="ECO:0000256" key="4">
    <source>
        <dbReference type="ARBA" id="ARBA00022553"/>
    </source>
</evidence>
<evidence type="ECO:0000256" key="5">
    <source>
        <dbReference type="ARBA" id="ARBA00022679"/>
    </source>
</evidence>
<feature type="domain" description="HAMP" evidence="14">
    <location>
        <begin position="203"/>
        <end position="255"/>
    </location>
</feature>
<evidence type="ECO:0000259" key="16">
    <source>
        <dbReference type="PROSITE" id="PS50894"/>
    </source>
</evidence>
<dbReference type="InterPro" id="IPR005467">
    <property type="entry name" value="His_kinase_dom"/>
</dbReference>
<dbReference type="InterPro" id="IPR035919">
    <property type="entry name" value="EAL_sf"/>
</dbReference>
<reference evidence="18" key="1">
    <citation type="journal article" date="2019" name="Int. J. Syst. Evol. Microbiol.">
        <title>The Global Catalogue of Microorganisms (GCM) 10K type strain sequencing project: providing services to taxonomists for standard genome sequencing and annotation.</title>
        <authorList>
            <consortium name="The Broad Institute Genomics Platform"/>
            <consortium name="The Broad Institute Genome Sequencing Center for Infectious Disease"/>
            <person name="Wu L."/>
            <person name="Ma J."/>
        </authorList>
    </citation>
    <scope>NUCLEOTIDE SEQUENCE [LARGE SCALE GENOMIC DNA]</scope>
    <source>
        <strain evidence="18">KCTC 42986</strain>
    </source>
</reference>
<dbReference type="InterPro" id="IPR043128">
    <property type="entry name" value="Rev_trsase/Diguanyl_cyclase"/>
</dbReference>
<keyword evidence="10" id="KW-0812">Transmembrane</keyword>
<dbReference type="PANTHER" id="PTHR45339:SF5">
    <property type="entry name" value="HISTIDINE KINASE"/>
    <property type="match status" value="1"/>
</dbReference>
<dbReference type="PROSITE" id="PS50885">
    <property type="entry name" value="HAMP"/>
    <property type="match status" value="1"/>
</dbReference>
<dbReference type="Gene3D" id="3.40.50.2300">
    <property type="match status" value="3"/>
</dbReference>
<evidence type="ECO:0000259" key="14">
    <source>
        <dbReference type="PROSITE" id="PS50885"/>
    </source>
</evidence>
<comment type="caution">
    <text evidence="17">The sequence shown here is derived from an EMBL/GenBank/DDBJ whole genome shotgun (WGS) entry which is preliminary data.</text>
</comment>
<keyword evidence="5" id="KW-0808">Transferase</keyword>
<dbReference type="CDD" id="cd00156">
    <property type="entry name" value="REC"/>
    <property type="match status" value="1"/>
</dbReference>
<dbReference type="SMART" id="SM00052">
    <property type="entry name" value="EAL"/>
    <property type="match status" value="1"/>
</dbReference>
<feature type="domain" description="Response regulatory" evidence="12">
    <location>
        <begin position="515"/>
        <end position="633"/>
    </location>
</feature>
<dbReference type="InterPro" id="IPR036097">
    <property type="entry name" value="HisK_dim/P_sf"/>
</dbReference>
<dbReference type="SMART" id="SM00387">
    <property type="entry name" value="HATPase_c"/>
    <property type="match status" value="1"/>
</dbReference>
<protein>
    <recommendedName>
        <fullName evidence="3">histidine kinase</fullName>
        <ecNumber evidence="3">2.7.13.3</ecNumber>
    </recommendedName>
</protein>
<dbReference type="SUPFAM" id="SSF55073">
    <property type="entry name" value="Nucleotide cyclase"/>
    <property type="match status" value="1"/>
</dbReference>
<evidence type="ECO:0000259" key="13">
    <source>
        <dbReference type="PROSITE" id="PS50883"/>
    </source>
</evidence>
<feature type="domain" description="Histidine kinase" evidence="11">
    <location>
        <begin position="277"/>
        <end position="498"/>
    </location>
</feature>
<dbReference type="CDD" id="cd00082">
    <property type="entry name" value="HisKA"/>
    <property type="match status" value="1"/>
</dbReference>
<feature type="modified residue" description="4-aspartylphosphate" evidence="9">
    <location>
        <position position="569"/>
    </location>
</feature>
<feature type="domain" description="Response regulatory" evidence="12">
    <location>
        <begin position="924"/>
        <end position="1040"/>
    </location>
</feature>
<sequence length="1491" mass="164271">MFYDYFRRTGFRRQLMVIVTASILGLALFSSLMNSWETSRAMRGYLIEQGQHIAENLARQSTLALLYHSPDNVREGVATTLAFPDVLQVEITDAGHKVLLSETKAGTIIQPNRRLQPDVALTHAMLAGETGDEWRFGAPVYEGQAGASPFDLQEHKPELLGYVHVVLGKGSMNRLVVSLLLGNLAITLSFAIILLGVIRLLAQHLIRPLNALSGLMGRAEAGESGMRAVPGGPRDIIDMAHAFNKMMTVLEEREAELKQARDQALHMALMKAQFAATVSHEVRTPLNGVIGMLDLLKEMPLTPPQQECVEVARSSAHTLMDLINNILDFSKVEAGKVELEEIDFDLRKLLDEVIELLAGQVQQKGLELGYLLSSGVPDRIKGDSLRLRQVLLNLIGNAVKFTEHGEVAVRISCTADSFDRISLRFEVSDTGIGMDQDTARHVFESFSQADRSTTRKYGGTGLGLTISKQLAELMGGEIGVVSQLGQGTTFWLTILCKPGELRPFVPEQQTLTGLRVLVMAESEIVRSFLTQNLTDHGMSCRATGSTAETLLELGRAEQNQTPYFLVIMDLSASDGQGADLARHIHSHAALSATRLLLLDRYGAPQSELPVGADGYLGKPLRLNRLLDAIRHLLSDGETRSIAATPPTLPAGPTTAAGTYQVLVVEDNRTNQVVAGGMLAMSGCHCEFASNGWEAIEATRRSRFDLILMDCNMPEMDGYEVTAQIRNIEEPQGRRTPIVAMTANTQPGDLEKCLAAGMDDYLAKPITLVALRHKLECWFAKGMATKQTVEEIPNPVAVKDGVLDRVVFDKLREILGPALQHAVRPFLEDVPAYLEQLEQAVCQRDAEAAGAAAHTIKGCSSNLGATSLTLCAKAVEDLALKQQIDDIRLLLPQLRSAFDEVAVLLGSEVFLENQRPIKPEEASILVLVVDDDRSTRSALRHTLSRDGFRVEEAENGAQALMLLKRIQPDVILMDALMPVMDGFTTCARLQEHPNGHAIPVLMITALEDNLSVERAFAAGASDYIPKPIHFAVLSQRVRRIVDANRTEQRIRHLAYNDPLTDLPNRALFFKQLERCIEQARQTGEMVAVLFLDLDRFKNVNDTLGHEVGDRLLVAVAQRIRRSVRSVDCVARLGGDEFTVVLADMTGPNTAAAAAQNICRALSTPFQIDGHDIFVSTSIGISLYPHDSIDAVALLKHADTAMYRAKKARSGFTFFEAAMELAVSEHMRLESDLREALNRQELEVYYQPQARLDNGLVVGMEALLRWHHPTRGPVSPAEFIPVAEETGLINPIGEWVLRTACTQLQTWLKSGMPPMRMAVNLSVRQLLQEDFSATVAQVLADTGLSPQLLELEITESTLMDNAQDTLQALQRLRSLDVRLSIDDFGTGYSSLAYLKRFPVNTIKIDQYFVRDVPHDADDAAIIKGIITLAHGLRLEVVAEGVETEAQLRFLRDQSCDLMQGYLLSKPVPAQQFAHFIMSQTRLRQEDIPNPDIS</sequence>
<feature type="transmembrane region" description="Helical" evidence="10">
    <location>
        <begin position="15"/>
        <end position="33"/>
    </location>
</feature>
<evidence type="ECO:0000256" key="2">
    <source>
        <dbReference type="ARBA" id="ARBA00004370"/>
    </source>
</evidence>
<dbReference type="Pfam" id="PF00512">
    <property type="entry name" value="HisKA"/>
    <property type="match status" value="1"/>
</dbReference>
<dbReference type="Gene3D" id="3.30.565.10">
    <property type="entry name" value="Histidine kinase-like ATPase, C-terminal domain"/>
    <property type="match status" value="1"/>
</dbReference>
<feature type="transmembrane region" description="Helical" evidence="10">
    <location>
        <begin position="179"/>
        <end position="202"/>
    </location>
</feature>
<evidence type="ECO:0000256" key="9">
    <source>
        <dbReference type="PROSITE-ProRule" id="PRU00169"/>
    </source>
</evidence>
<dbReference type="InterPro" id="IPR001633">
    <property type="entry name" value="EAL_dom"/>
</dbReference>
<keyword evidence="6" id="KW-0418">Kinase</keyword>
<proteinExistence type="predicted"/>
<dbReference type="CDD" id="cd01948">
    <property type="entry name" value="EAL"/>
    <property type="match status" value="1"/>
</dbReference>
<feature type="domain" description="Response regulatory" evidence="12">
    <location>
        <begin position="660"/>
        <end position="778"/>
    </location>
</feature>
<dbReference type="PROSITE" id="PS50110">
    <property type="entry name" value="RESPONSE_REGULATORY"/>
    <property type="match status" value="3"/>
</dbReference>
<feature type="modified residue" description="Phosphohistidine" evidence="8">
    <location>
        <position position="853"/>
    </location>
</feature>
<dbReference type="InterPro" id="IPR000160">
    <property type="entry name" value="GGDEF_dom"/>
</dbReference>
<evidence type="ECO:0000259" key="15">
    <source>
        <dbReference type="PROSITE" id="PS50887"/>
    </source>
</evidence>
<feature type="domain" description="GGDEF" evidence="15">
    <location>
        <begin position="1083"/>
        <end position="1215"/>
    </location>
</feature>
<dbReference type="EMBL" id="JBHRTP010000048">
    <property type="protein sequence ID" value="MFC3109336.1"/>
    <property type="molecule type" value="Genomic_DNA"/>
</dbReference>
<dbReference type="NCBIfam" id="TIGR00254">
    <property type="entry name" value="GGDEF"/>
    <property type="match status" value="1"/>
</dbReference>
<dbReference type="Pfam" id="PF00990">
    <property type="entry name" value="GGDEF"/>
    <property type="match status" value="1"/>
</dbReference>
<dbReference type="InterPro" id="IPR011006">
    <property type="entry name" value="CheY-like_superfamily"/>
</dbReference>
<dbReference type="PRINTS" id="PR00344">
    <property type="entry name" value="BCTRLSENSOR"/>
</dbReference>
<dbReference type="CDD" id="cd00088">
    <property type="entry name" value="HPT"/>
    <property type="match status" value="1"/>
</dbReference>
<evidence type="ECO:0000256" key="6">
    <source>
        <dbReference type="ARBA" id="ARBA00022777"/>
    </source>
</evidence>
<dbReference type="Pfam" id="PF00072">
    <property type="entry name" value="Response_reg"/>
    <property type="match status" value="2"/>
</dbReference>
<comment type="subcellular location">
    <subcellularLocation>
        <location evidence="2">Membrane</location>
    </subcellularLocation>
</comment>
<keyword evidence="7" id="KW-0902">Two-component regulatory system</keyword>
<dbReference type="SMART" id="SM00267">
    <property type="entry name" value="GGDEF"/>
    <property type="match status" value="1"/>
</dbReference>
<dbReference type="CDD" id="cd01949">
    <property type="entry name" value="GGDEF"/>
    <property type="match status" value="1"/>
</dbReference>
<dbReference type="CDD" id="cd16922">
    <property type="entry name" value="HATPase_EvgS-ArcB-TorS-like"/>
    <property type="match status" value="1"/>
</dbReference>
<keyword evidence="10" id="KW-0472">Membrane</keyword>
<dbReference type="Gene3D" id="6.10.340.10">
    <property type="match status" value="1"/>
</dbReference>
<dbReference type="InterPro" id="IPR029787">
    <property type="entry name" value="Nucleotide_cyclase"/>
</dbReference>
<name>A0ABV7F6L5_9BURK</name>
<dbReference type="InterPro" id="IPR036641">
    <property type="entry name" value="HPT_dom_sf"/>
</dbReference>
<gene>
    <name evidence="17" type="ORF">ACFOFO_15440</name>
</gene>
<dbReference type="CDD" id="cd17546">
    <property type="entry name" value="REC_hyHK_CKI1_RcsC-like"/>
    <property type="match status" value="1"/>
</dbReference>
<dbReference type="Pfam" id="PF00563">
    <property type="entry name" value="EAL"/>
    <property type="match status" value="1"/>
</dbReference>
<evidence type="ECO:0000256" key="8">
    <source>
        <dbReference type="PROSITE-ProRule" id="PRU00110"/>
    </source>
</evidence>
<dbReference type="SUPFAM" id="SSF55874">
    <property type="entry name" value="ATPase domain of HSP90 chaperone/DNA topoisomerase II/histidine kinase"/>
    <property type="match status" value="1"/>
</dbReference>
<dbReference type="Pfam" id="PF01627">
    <property type="entry name" value="Hpt"/>
    <property type="match status" value="1"/>
</dbReference>
<dbReference type="SMART" id="SM00388">
    <property type="entry name" value="HisKA"/>
    <property type="match status" value="1"/>
</dbReference>
<dbReference type="SMART" id="SM00073">
    <property type="entry name" value="HPT"/>
    <property type="match status" value="1"/>
</dbReference>
<dbReference type="Gene3D" id="1.20.120.160">
    <property type="entry name" value="HPT domain"/>
    <property type="match status" value="1"/>
</dbReference>
<evidence type="ECO:0000259" key="12">
    <source>
        <dbReference type="PROSITE" id="PS50110"/>
    </source>
</evidence>
<keyword evidence="4 9" id="KW-0597">Phosphoprotein</keyword>
<dbReference type="InterPro" id="IPR003661">
    <property type="entry name" value="HisK_dim/P_dom"/>
</dbReference>
<feature type="modified residue" description="4-aspartylphosphate" evidence="9">
    <location>
        <position position="973"/>
    </location>
</feature>
<feature type="domain" description="EAL" evidence="13">
    <location>
        <begin position="1224"/>
        <end position="1478"/>
    </location>
</feature>
<dbReference type="SMART" id="SM00448">
    <property type="entry name" value="REC"/>
    <property type="match status" value="3"/>
</dbReference>